<gene>
    <name evidence="1" type="ORF">EV182_001840</name>
</gene>
<keyword evidence="2" id="KW-1185">Reference proteome</keyword>
<evidence type="ECO:0000313" key="2">
    <source>
        <dbReference type="Proteomes" id="UP001145114"/>
    </source>
</evidence>
<dbReference type="Proteomes" id="UP001145114">
    <property type="component" value="Unassembled WGS sequence"/>
</dbReference>
<protein>
    <submittedName>
        <fullName evidence="1">Uncharacterized protein</fullName>
    </submittedName>
</protein>
<dbReference type="EMBL" id="JAMZIH010005460">
    <property type="protein sequence ID" value="KAJ1675146.1"/>
    <property type="molecule type" value="Genomic_DNA"/>
</dbReference>
<evidence type="ECO:0000313" key="1">
    <source>
        <dbReference type="EMBL" id="KAJ1675146.1"/>
    </source>
</evidence>
<proteinExistence type="predicted"/>
<organism evidence="1 2">
    <name type="scientific">Spiromyces aspiralis</name>
    <dbReference type="NCBI Taxonomy" id="68401"/>
    <lineage>
        <taxon>Eukaryota</taxon>
        <taxon>Fungi</taxon>
        <taxon>Fungi incertae sedis</taxon>
        <taxon>Zoopagomycota</taxon>
        <taxon>Kickxellomycotina</taxon>
        <taxon>Kickxellomycetes</taxon>
        <taxon>Kickxellales</taxon>
        <taxon>Kickxellaceae</taxon>
        <taxon>Spiromyces</taxon>
    </lineage>
</organism>
<accession>A0ACC1HIL4</accession>
<reference evidence="1" key="1">
    <citation type="submission" date="2022-06" db="EMBL/GenBank/DDBJ databases">
        <title>Phylogenomic reconstructions and comparative analyses of Kickxellomycotina fungi.</title>
        <authorList>
            <person name="Reynolds N.K."/>
            <person name="Stajich J.E."/>
            <person name="Barry K."/>
            <person name="Grigoriev I.V."/>
            <person name="Crous P."/>
            <person name="Smith M.E."/>
        </authorList>
    </citation>
    <scope>NUCLEOTIDE SEQUENCE</scope>
    <source>
        <strain evidence="1">RSA 2271</strain>
    </source>
</reference>
<sequence>MPEQKEPRSVRRMLMSWKKKISLLRKGSSSKALSPASDTSSPVGDTASEETAVADKSDKLTAMRKARSEGTAHRDIGAAPAHATINSSQSFASASMSTIRSGIGAYERKKVAATGFEGGGLKKLYHNKSTPSLQQQQQQHKSQTMRATTYRQSVLMSQIFTSDQHQQQARAKLHTPQRQSSQPSQQQQQQQHRHQLNSATSSRRRSSTHTTSIYGLGAAAKSESSLAYQKRLSRLNSGMLVPQSGVQLGSAPYLPNYYQAQYSMQGPYQMPPFV</sequence>
<name>A0ACC1HIL4_9FUNG</name>
<comment type="caution">
    <text evidence="1">The sequence shown here is derived from an EMBL/GenBank/DDBJ whole genome shotgun (WGS) entry which is preliminary data.</text>
</comment>